<comment type="caution">
    <text evidence="3">The sequence shown here is derived from an EMBL/GenBank/DDBJ whole genome shotgun (WGS) entry which is preliminary data.</text>
</comment>
<gene>
    <name evidence="3" type="ORF">IFT93_21920</name>
</gene>
<dbReference type="CDD" id="cd05233">
    <property type="entry name" value="SDR_c"/>
    <property type="match status" value="1"/>
</dbReference>
<dbReference type="InterPro" id="IPR036291">
    <property type="entry name" value="NAD(P)-bd_dom_sf"/>
</dbReference>
<evidence type="ECO:0000313" key="3">
    <source>
        <dbReference type="EMBL" id="MBD8109030.1"/>
    </source>
</evidence>
<reference evidence="3 4" key="1">
    <citation type="journal article" date="2020" name="FEMS Microbiol. Ecol.">
        <title>Temporal dynamics of bacterial communities during seed development and maturation.</title>
        <authorList>
            <person name="Chesneau G."/>
            <person name="Torres-Cortes G."/>
            <person name="Briand M."/>
            <person name="Darrasse A."/>
            <person name="Preveaux A."/>
            <person name="Marais C."/>
            <person name="Jacques M.A."/>
            <person name="Shade A."/>
            <person name="Barret M."/>
        </authorList>
    </citation>
    <scope>NUCLEOTIDE SEQUENCE [LARGE SCALE GENOMIC DNA]</scope>
    <source>
        <strain evidence="3 4">CFBP13732</strain>
    </source>
</reference>
<accession>A0ABR8ZZT7</accession>
<dbReference type="PANTHER" id="PTHR43477:SF1">
    <property type="entry name" value="DIHYDROANTICAPSIN 7-DEHYDROGENASE"/>
    <property type="match status" value="1"/>
</dbReference>
<dbReference type="Pfam" id="PF13561">
    <property type="entry name" value="adh_short_C2"/>
    <property type="match status" value="1"/>
</dbReference>
<evidence type="ECO:0000256" key="1">
    <source>
        <dbReference type="ARBA" id="ARBA00006484"/>
    </source>
</evidence>
<comment type="similarity">
    <text evidence="1">Belongs to the short-chain dehydrogenases/reductases (SDR) family.</text>
</comment>
<dbReference type="Gene3D" id="3.40.50.720">
    <property type="entry name" value="NAD(P)-binding Rossmann-like Domain"/>
    <property type="match status" value="1"/>
</dbReference>
<dbReference type="PRINTS" id="PR00080">
    <property type="entry name" value="SDRFAMILY"/>
</dbReference>
<sequence>MRNEIIVTGHASGIGYHLANRFHDLGFSVTGIDKNISDGLNCEIEQIICDLSDEDSVTKTFSRLSHYSFAVNCAGVSGVRDKIVNLRKGDLINSWEKIFIPTFLSLREEIKMMNEMKSDAPCKIVNIASFTAMFGSKNMLAYSAAKASIVNLTKVAAVECSPRILINSVSPATIDTPLIRKKYEGELPDYSSTYLTGNCGSVEDVFLAVDMLLKNNFITGYDLVIDGGFSSNFEVRQ</sequence>
<dbReference type="EMBL" id="JACYNN010000030">
    <property type="protein sequence ID" value="MBD8109030.1"/>
    <property type="molecule type" value="Genomic_DNA"/>
</dbReference>
<dbReference type="RefSeq" id="WP_191928351.1">
    <property type="nucleotide sequence ID" value="NZ_JACYMQ010000021.1"/>
</dbReference>
<keyword evidence="2" id="KW-0560">Oxidoreductase</keyword>
<protein>
    <submittedName>
        <fullName evidence="3">SDR family oxidoreductase</fullName>
    </submittedName>
</protein>
<dbReference type="InterPro" id="IPR020904">
    <property type="entry name" value="Sc_DH/Rdtase_CS"/>
</dbReference>
<evidence type="ECO:0000313" key="4">
    <source>
        <dbReference type="Proteomes" id="UP000661012"/>
    </source>
</evidence>
<dbReference type="PRINTS" id="PR00081">
    <property type="entry name" value="GDHRDH"/>
</dbReference>
<dbReference type="InterPro" id="IPR002347">
    <property type="entry name" value="SDR_fam"/>
</dbReference>
<dbReference type="PANTHER" id="PTHR43477">
    <property type="entry name" value="DIHYDROANTICAPSIN 7-DEHYDROGENASE"/>
    <property type="match status" value="1"/>
</dbReference>
<dbReference type="InterPro" id="IPR051122">
    <property type="entry name" value="SDR_DHRS6-like"/>
</dbReference>
<evidence type="ECO:0000256" key="2">
    <source>
        <dbReference type="ARBA" id="ARBA00023002"/>
    </source>
</evidence>
<name>A0ABR8ZZT7_9GAMM</name>
<dbReference type="PROSITE" id="PS00061">
    <property type="entry name" value="ADH_SHORT"/>
    <property type="match status" value="1"/>
</dbReference>
<organism evidence="3 4">
    <name type="scientific">Erwinia persicina</name>
    <dbReference type="NCBI Taxonomy" id="55211"/>
    <lineage>
        <taxon>Bacteria</taxon>
        <taxon>Pseudomonadati</taxon>
        <taxon>Pseudomonadota</taxon>
        <taxon>Gammaproteobacteria</taxon>
        <taxon>Enterobacterales</taxon>
        <taxon>Erwiniaceae</taxon>
        <taxon>Erwinia</taxon>
    </lineage>
</organism>
<dbReference type="Proteomes" id="UP000661012">
    <property type="component" value="Unassembled WGS sequence"/>
</dbReference>
<proteinExistence type="inferred from homology"/>
<keyword evidence="4" id="KW-1185">Reference proteome</keyword>
<dbReference type="SUPFAM" id="SSF51735">
    <property type="entry name" value="NAD(P)-binding Rossmann-fold domains"/>
    <property type="match status" value="1"/>
</dbReference>